<dbReference type="GO" id="GO:0070475">
    <property type="term" value="P:rRNA base methylation"/>
    <property type="evidence" value="ECO:0007669"/>
    <property type="project" value="UniProtKB-UniRule"/>
</dbReference>
<comment type="function">
    <text evidence="6">Specifically methylates the N4 position of cytidine in position 1402 (C1402) of 16S rRNA.</text>
</comment>
<dbReference type="Proteomes" id="UP001200537">
    <property type="component" value="Unassembled WGS sequence"/>
</dbReference>
<dbReference type="EMBL" id="JAKNHJ010000001">
    <property type="protein sequence ID" value="MCG4617032.1"/>
    <property type="molecule type" value="Genomic_DNA"/>
</dbReference>
<dbReference type="RefSeq" id="WP_238127440.1">
    <property type="nucleotide sequence ID" value="NZ_JAGZVZ010000003.1"/>
</dbReference>
<evidence type="ECO:0000256" key="5">
    <source>
        <dbReference type="ARBA" id="ARBA00022691"/>
    </source>
</evidence>
<name>A0AAJ1EUH5_9ACTO</name>
<feature type="binding site" evidence="6">
    <location>
        <position position="113"/>
    </location>
    <ligand>
        <name>S-adenosyl-L-methionine</name>
        <dbReference type="ChEBI" id="CHEBI:59789"/>
    </ligand>
</feature>
<gene>
    <name evidence="6 7" type="primary">rsmH</name>
    <name evidence="7" type="ORF">L0M99_00785</name>
</gene>
<dbReference type="HAMAP" id="MF_01007">
    <property type="entry name" value="16SrRNA_methyltr_H"/>
    <property type="match status" value="1"/>
</dbReference>
<evidence type="ECO:0000313" key="8">
    <source>
        <dbReference type="Proteomes" id="UP001200537"/>
    </source>
</evidence>
<dbReference type="EC" id="2.1.1.199" evidence="6"/>
<keyword evidence="4 6" id="KW-0808">Transferase</keyword>
<comment type="caution">
    <text evidence="7">The sequence shown here is derived from an EMBL/GenBank/DDBJ whole genome shotgun (WGS) entry which is preliminary data.</text>
</comment>
<protein>
    <recommendedName>
        <fullName evidence="6">Ribosomal RNA small subunit methyltransferase H</fullName>
        <ecNumber evidence="6">2.1.1.199</ecNumber>
    </recommendedName>
    <alternativeName>
        <fullName evidence="6">16S rRNA m(4)C1402 methyltransferase</fullName>
    </alternativeName>
    <alternativeName>
        <fullName evidence="6">rRNA (cytosine-N(4)-)-methyltransferase RsmH</fullName>
    </alternativeName>
</protein>
<keyword evidence="2 6" id="KW-0698">rRNA processing</keyword>
<evidence type="ECO:0000256" key="2">
    <source>
        <dbReference type="ARBA" id="ARBA00022552"/>
    </source>
</evidence>
<dbReference type="GO" id="GO:0071424">
    <property type="term" value="F:rRNA (cytosine-N4-)-methyltransferase activity"/>
    <property type="evidence" value="ECO:0007669"/>
    <property type="project" value="UniProtKB-UniRule"/>
</dbReference>
<evidence type="ECO:0000313" key="7">
    <source>
        <dbReference type="EMBL" id="MCG4617032.1"/>
    </source>
</evidence>
<evidence type="ECO:0000256" key="1">
    <source>
        <dbReference type="ARBA" id="ARBA00010396"/>
    </source>
</evidence>
<dbReference type="AlphaFoldDB" id="A0AAJ1EUH5"/>
<dbReference type="PIRSF" id="PIRSF004486">
    <property type="entry name" value="MraW"/>
    <property type="match status" value="1"/>
</dbReference>
<comment type="subcellular location">
    <subcellularLocation>
        <location evidence="6">Cytoplasm</location>
    </subcellularLocation>
</comment>
<keyword evidence="5 6" id="KW-0949">S-adenosyl-L-methionine</keyword>
<dbReference type="Gene3D" id="1.10.150.170">
    <property type="entry name" value="Putative methyltransferase TM0872, insert domain"/>
    <property type="match status" value="1"/>
</dbReference>
<dbReference type="Pfam" id="PF01795">
    <property type="entry name" value="Methyltransf_5"/>
    <property type="match status" value="1"/>
</dbReference>
<dbReference type="NCBIfam" id="TIGR00006">
    <property type="entry name" value="16S rRNA (cytosine(1402)-N(4))-methyltransferase RsmH"/>
    <property type="match status" value="1"/>
</dbReference>
<proteinExistence type="inferred from homology"/>
<dbReference type="PANTHER" id="PTHR11265">
    <property type="entry name" value="S-ADENOSYL-METHYLTRANSFERASE MRAW"/>
    <property type="match status" value="1"/>
</dbReference>
<keyword evidence="6" id="KW-0963">Cytoplasm</keyword>
<evidence type="ECO:0000256" key="3">
    <source>
        <dbReference type="ARBA" id="ARBA00022603"/>
    </source>
</evidence>
<dbReference type="Gene3D" id="3.40.50.150">
    <property type="entry name" value="Vaccinia Virus protein VP39"/>
    <property type="match status" value="1"/>
</dbReference>
<dbReference type="InterPro" id="IPR029063">
    <property type="entry name" value="SAM-dependent_MTases_sf"/>
</dbReference>
<evidence type="ECO:0000256" key="6">
    <source>
        <dbReference type="HAMAP-Rule" id="MF_01007"/>
    </source>
</evidence>
<dbReference type="InterPro" id="IPR023397">
    <property type="entry name" value="SAM-dep_MeTrfase_MraW_recog"/>
</dbReference>
<dbReference type="GO" id="GO:0005737">
    <property type="term" value="C:cytoplasm"/>
    <property type="evidence" value="ECO:0007669"/>
    <property type="project" value="UniProtKB-SubCell"/>
</dbReference>
<feature type="binding site" evidence="6">
    <location>
        <position position="63"/>
    </location>
    <ligand>
        <name>S-adenosyl-L-methionine</name>
        <dbReference type="ChEBI" id="CHEBI:59789"/>
    </ligand>
</feature>
<dbReference type="SUPFAM" id="SSF53335">
    <property type="entry name" value="S-adenosyl-L-methionine-dependent methyltransferases"/>
    <property type="match status" value="1"/>
</dbReference>
<accession>A0AAJ1EUH5</accession>
<reference evidence="7" key="1">
    <citation type="submission" date="2022-01" db="EMBL/GenBank/DDBJ databases">
        <title>Collection of gut derived symbiotic bacterial strains cultured from healthy donors.</title>
        <authorList>
            <person name="Lin H."/>
            <person name="Kohout C."/>
            <person name="Waligurski E."/>
            <person name="Pamer E.G."/>
        </authorList>
    </citation>
    <scope>NUCLEOTIDE SEQUENCE</scope>
    <source>
        <strain evidence="7">DFI.7.46</strain>
    </source>
</reference>
<comment type="catalytic activity">
    <reaction evidence="6">
        <text>cytidine(1402) in 16S rRNA + S-adenosyl-L-methionine = N(4)-methylcytidine(1402) in 16S rRNA + S-adenosyl-L-homocysteine + H(+)</text>
        <dbReference type="Rhea" id="RHEA:42928"/>
        <dbReference type="Rhea" id="RHEA-COMP:10286"/>
        <dbReference type="Rhea" id="RHEA-COMP:10287"/>
        <dbReference type="ChEBI" id="CHEBI:15378"/>
        <dbReference type="ChEBI" id="CHEBI:57856"/>
        <dbReference type="ChEBI" id="CHEBI:59789"/>
        <dbReference type="ChEBI" id="CHEBI:74506"/>
        <dbReference type="ChEBI" id="CHEBI:82748"/>
        <dbReference type="EC" id="2.1.1.199"/>
    </reaction>
</comment>
<feature type="binding site" evidence="6">
    <location>
        <begin position="44"/>
        <end position="46"/>
    </location>
    <ligand>
        <name>S-adenosyl-L-methionine</name>
        <dbReference type="ChEBI" id="CHEBI:59789"/>
    </ligand>
</feature>
<organism evidence="7 8">
    <name type="scientific">Varibaculum cambriense</name>
    <dbReference type="NCBI Taxonomy" id="184870"/>
    <lineage>
        <taxon>Bacteria</taxon>
        <taxon>Bacillati</taxon>
        <taxon>Actinomycetota</taxon>
        <taxon>Actinomycetes</taxon>
        <taxon>Actinomycetales</taxon>
        <taxon>Actinomycetaceae</taxon>
        <taxon>Varibaculum</taxon>
    </lineage>
</organism>
<feature type="binding site" evidence="6">
    <location>
        <position position="120"/>
    </location>
    <ligand>
        <name>S-adenosyl-L-methionine</name>
        <dbReference type="ChEBI" id="CHEBI:59789"/>
    </ligand>
</feature>
<feature type="binding site" evidence="6">
    <location>
        <position position="90"/>
    </location>
    <ligand>
        <name>S-adenosyl-L-methionine</name>
        <dbReference type="ChEBI" id="CHEBI:59789"/>
    </ligand>
</feature>
<sequence length="331" mass="35924">MFPNTVFTHQPVLAARCIELLGQGIERAGKQGRALVIDGTLGLGGHSELILQTYPQVHLIGIDRDKQALARASRRLGEYSCRFTAVHATYDAIGQVAAAYHDEDYPLGGILMDLGVSSLQLDDTARGFSYARDTDLDMRMDQSSGKTAADLLAELSDVELTKILREAGEEKFAARIAREIVKTREKTPVTSSAQLVEIVRDAIPAPARRTGGNPAKRTFQALRIAVNQELSILKRTIPAALESLAPGGVMVVEAYQSLEDRIVKQAFSQVSKAATPEGIPVAEPIAFQLLINGAEKAGETEISNNPRAASVRLRAITKLSEPAERTREYHV</sequence>
<keyword evidence="3 6" id="KW-0489">Methyltransferase</keyword>
<comment type="similarity">
    <text evidence="1 6">Belongs to the methyltransferase superfamily. RsmH family.</text>
</comment>
<dbReference type="PANTHER" id="PTHR11265:SF0">
    <property type="entry name" value="12S RRNA N4-METHYLCYTIDINE METHYLTRANSFERASE"/>
    <property type="match status" value="1"/>
</dbReference>
<dbReference type="SUPFAM" id="SSF81799">
    <property type="entry name" value="Putative methyltransferase TM0872, insert domain"/>
    <property type="match status" value="1"/>
</dbReference>
<evidence type="ECO:0000256" key="4">
    <source>
        <dbReference type="ARBA" id="ARBA00022679"/>
    </source>
</evidence>
<dbReference type="InterPro" id="IPR002903">
    <property type="entry name" value="RsmH"/>
</dbReference>